<dbReference type="PANTHER" id="PTHR33146:SF26">
    <property type="entry name" value="ENDONUCLEASE 4"/>
    <property type="match status" value="1"/>
</dbReference>
<dbReference type="EMBL" id="CP035952">
    <property type="protein sequence ID" value="QBF26734.1"/>
    <property type="molecule type" value="Genomic_DNA"/>
</dbReference>
<evidence type="ECO:0000313" key="7">
    <source>
        <dbReference type="EMBL" id="QBF26734.1"/>
    </source>
</evidence>
<evidence type="ECO:0000256" key="4">
    <source>
        <dbReference type="ARBA" id="ARBA00022801"/>
    </source>
</evidence>
<keyword evidence="8" id="KW-1185">Reference proteome</keyword>
<evidence type="ECO:0000256" key="2">
    <source>
        <dbReference type="ARBA" id="ARBA00022723"/>
    </source>
</evidence>
<dbReference type="GO" id="GO:0003676">
    <property type="term" value="F:nucleic acid binding"/>
    <property type="evidence" value="ECO:0007669"/>
    <property type="project" value="InterPro"/>
</dbReference>
<accession>A0A411MIX5</accession>
<keyword evidence="1" id="KW-0540">Nuclease</keyword>
<protein>
    <recommendedName>
        <fullName evidence="9">S1/P1 nuclease</fullName>
    </recommendedName>
</protein>
<organism evidence="7 8">
    <name type="scientific">Pseudomonas tructae</name>
    <dbReference type="NCBI Taxonomy" id="2518644"/>
    <lineage>
        <taxon>Bacteria</taxon>
        <taxon>Pseudomonadati</taxon>
        <taxon>Pseudomonadota</taxon>
        <taxon>Gammaproteobacteria</taxon>
        <taxon>Pseudomonadales</taxon>
        <taxon>Pseudomonadaceae</taxon>
        <taxon>Pseudomonas</taxon>
    </lineage>
</organism>
<gene>
    <name evidence="7" type="ORF">EXN22_13890</name>
</gene>
<dbReference type="Pfam" id="PF02265">
    <property type="entry name" value="S1-P1_nuclease"/>
    <property type="match status" value="1"/>
</dbReference>
<dbReference type="CDD" id="cd11010">
    <property type="entry name" value="S1-P1_nuclease"/>
    <property type="match status" value="1"/>
</dbReference>
<dbReference type="RefSeq" id="WP_130264601.1">
    <property type="nucleotide sequence ID" value="NZ_CP035952.1"/>
</dbReference>
<evidence type="ECO:0008006" key="9">
    <source>
        <dbReference type="Google" id="ProtNLM"/>
    </source>
</evidence>
<evidence type="ECO:0000256" key="1">
    <source>
        <dbReference type="ARBA" id="ARBA00022722"/>
    </source>
</evidence>
<name>A0A411MIX5_9PSED</name>
<evidence type="ECO:0000313" key="8">
    <source>
        <dbReference type="Proteomes" id="UP000291130"/>
    </source>
</evidence>
<dbReference type="GO" id="GO:0046872">
    <property type="term" value="F:metal ion binding"/>
    <property type="evidence" value="ECO:0007669"/>
    <property type="project" value="UniProtKB-KW"/>
</dbReference>
<dbReference type="AlphaFoldDB" id="A0A411MIX5"/>
<dbReference type="InterPro" id="IPR008947">
    <property type="entry name" value="PLipase_C/P1_nuclease_dom_sf"/>
</dbReference>
<evidence type="ECO:0000256" key="6">
    <source>
        <dbReference type="ARBA" id="ARBA00023180"/>
    </source>
</evidence>
<dbReference type="OrthoDB" id="267579at2"/>
<evidence type="ECO:0000256" key="3">
    <source>
        <dbReference type="ARBA" id="ARBA00022759"/>
    </source>
</evidence>
<keyword evidence="6" id="KW-0325">Glycoprotein</keyword>
<proteinExistence type="predicted"/>
<dbReference type="KEGG" id="ptk:EXN22_13890"/>
<keyword evidence="2" id="KW-0479">Metal-binding</keyword>
<dbReference type="Gene3D" id="1.10.575.10">
    <property type="entry name" value="P1 Nuclease"/>
    <property type="match status" value="1"/>
</dbReference>
<keyword evidence="4" id="KW-0378">Hydrolase</keyword>
<dbReference type="InterPro" id="IPR003154">
    <property type="entry name" value="S1/P1nuclease"/>
</dbReference>
<evidence type="ECO:0000256" key="5">
    <source>
        <dbReference type="ARBA" id="ARBA00023157"/>
    </source>
</evidence>
<sequence length="373" mass="40727">MKNQSNLGTSSSALPPPTRGAQAGLFAQEFWGIDRHQLIAGAAQTLLNVSACDNIARITSALGSDVGLDQLAGWADQIKRRTASPDDDADTVEFLNDPRNSSHAQWHYVNLPLQATDYSRERYPAFTREDDVVQTITAGIRVLTGNSDRFSRLNALRLVVHCVGDLFQPVHVGCSYIDLKTSPPSLVYDPADVLSRQLRSDTGGNALLLPMGTKGVSLHSYWDSRLGGRVDLDDIGADARVAAFEPAEPEDACVSFNDRITEYTDINDAKRCEHIDKLVELMNVPAAIGLLAHTPLPGPLESWPAVWATDSLAAAREAYKSLSIDRPVGPEMRSFFVRWEGEDAYVARCKPIMLQRLTGAARGLADLLNGVWS</sequence>
<keyword evidence="5" id="KW-1015">Disulfide bond</keyword>
<dbReference type="Proteomes" id="UP000291130">
    <property type="component" value="Chromosome"/>
</dbReference>
<reference evidence="7 8" key="1">
    <citation type="submission" date="2019-02" db="EMBL/GenBank/DDBJ databases">
        <title>Complete genome sequence of Pseudomonas sp. SNU WT1 isolated from rainbow trout.</title>
        <authorList>
            <person name="Oh W.T."/>
            <person name="Park S.C."/>
        </authorList>
    </citation>
    <scope>NUCLEOTIDE SEQUENCE [LARGE SCALE GENOMIC DNA]</scope>
    <source>
        <strain evidence="7 8">SNU WT1</strain>
    </source>
</reference>
<dbReference type="GO" id="GO:0004519">
    <property type="term" value="F:endonuclease activity"/>
    <property type="evidence" value="ECO:0007669"/>
    <property type="project" value="UniProtKB-KW"/>
</dbReference>
<dbReference type="GO" id="GO:0006308">
    <property type="term" value="P:DNA catabolic process"/>
    <property type="evidence" value="ECO:0007669"/>
    <property type="project" value="InterPro"/>
</dbReference>
<dbReference type="SUPFAM" id="SSF48537">
    <property type="entry name" value="Phospholipase C/P1 nuclease"/>
    <property type="match status" value="1"/>
</dbReference>
<keyword evidence="3" id="KW-0255">Endonuclease</keyword>
<dbReference type="PANTHER" id="PTHR33146">
    <property type="entry name" value="ENDONUCLEASE 4"/>
    <property type="match status" value="1"/>
</dbReference>
<dbReference type="GO" id="GO:0016788">
    <property type="term" value="F:hydrolase activity, acting on ester bonds"/>
    <property type="evidence" value="ECO:0007669"/>
    <property type="project" value="InterPro"/>
</dbReference>